<evidence type="ECO:0000256" key="4">
    <source>
        <dbReference type="SAM" id="MobiDB-lite"/>
    </source>
</evidence>
<dbReference type="PANTHER" id="PTHR30476">
    <property type="entry name" value="UPF0234 PROTEIN YAJQ"/>
    <property type="match status" value="1"/>
</dbReference>
<gene>
    <name evidence="5" type="ORF">GCM10023336_37270</name>
</gene>
<keyword evidence="6" id="KW-1185">Reference proteome</keyword>
<organism evidence="5 6">
    <name type="scientific">Streptomyces similanensis</name>
    <dbReference type="NCBI Taxonomy" id="1274988"/>
    <lineage>
        <taxon>Bacteria</taxon>
        <taxon>Bacillati</taxon>
        <taxon>Actinomycetota</taxon>
        <taxon>Actinomycetes</taxon>
        <taxon>Kitasatosporales</taxon>
        <taxon>Streptomycetaceae</taxon>
        <taxon>Streptomyces</taxon>
    </lineage>
</organism>
<dbReference type="EMBL" id="BAABKC010000051">
    <property type="protein sequence ID" value="GAA5060527.1"/>
    <property type="molecule type" value="Genomic_DNA"/>
</dbReference>
<proteinExistence type="inferred from homology"/>
<dbReference type="Gene3D" id="3.30.70.860">
    <property type="match status" value="1"/>
</dbReference>
<sequence>MARLGRMRTGAVGSRPGGLPHPPARTDTHPDTPRYKEPQDMADSSFDIVSKVERQEVDNALNQAAKEISQRYDFKGVGASISWSGEKILMEANSEDRVTAVLDVFQSKLIKRGISLKALDAGEPQLSGKEYKIFATIEEGISQENAKKVAKLIRDEGPKGIKAQVQGEELRVSSKSRDDLQTVIALLKGQDFDFALQFVNYR</sequence>
<reference evidence="6" key="1">
    <citation type="journal article" date="2019" name="Int. J. Syst. Evol. Microbiol.">
        <title>The Global Catalogue of Microorganisms (GCM) 10K type strain sequencing project: providing services to taxonomists for standard genome sequencing and annotation.</title>
        <authorList>
            <consortium name="The Broad Institute Genomics Platform"/>
            <consortium name="The Broad Institute Genome Sequencing Center for Infectious Disease"/>
            <person name="Wu L."/>
            <person name="Ma J."/>
        </authorList>
    </citation>
    <scope>NUCLEOTIDE SEQUENCE [LARGE SCALE GENOMIC DNA]</scope>
    <source>
        <strain evidence="6">JCM 18410</strain>
    </source>
</reference>
<protein>
    <recommendedName>
        <fullName evidence="3">Nucleotide-binding protein GCM10023336_37270</fullName>
    </recommendedName>
</protein>
<dbReference type="InterPro" id="IPR007551">
    <property type="entry name" value="YajQ/Smlt4090-like"/>
</dbReference>
<dbReference type="SUPFAM" id="SSF89963">
    <property type="entry name" value="YajQ-like"/>
    <property type="match status" value="2"/>
</dbReference>
<dbReference type="Gene3D" id="3.30.70.990">
    <property type="entry name" value="YajQ-like, domain 2"/>
    <property type="match status" value="1"/>
</dbReference>
<evidence type="ECO:0000256" key="2">
    <source>
        <dbReference type="ARBA" id="ARBA00093450"/>
    </source>
</evidence>
<feature type="region of interest" description="Disordered" evidence="4">
    <location>
        <begin position="1"/>
        <end position="41"/>
    </location>
</feature>
<evidence type="ECO:0000313" key="6">
    <source>
        <dbReference type="Proteomes" id="UP001500124"/>
    </source>
</evidence>
<dbReference type="PANTHER" id="PTHR30476:SF0">
    <property type="entry name" value="UPF0234 PROTEIN YAJQ"/>
    <property type="match status" value="1"/>
</dbReference>
<name>A0ABP9KN09_9ACTN</name>
<dbReference type="InterPro" id="IPR036183">
    <property type="entry name" value="YajQ-like_sf"/>
</dbReference>
<evidence type="ECO:0000313" key="5">
    <source>
        <dbReference type="EMBL" id="GAA5060527.1"/>
    </source>
</evidence>
<feature type="compositionally biased region" description="Basic and acidic residues" evidence="4">
    <location>
        <begin position="24"/>
        <end position="39"/>
    </location>
</feature>
<dbReference type="HAMAP" id="MF_00632">
    <property type="entry name" value="UPF0234"/>
    <property type="match status" value="1"/>
</dbReference>
<accession>A0ABP9KN09</accession>
<dbReference type="InterPro" id="IPR035571">
    <property type="entry name" value="UPF0234-like_C"/>
</dbReference>
<dbReference type="NCBIfam" id="NF003819">
    <property type="entry name" value="PRK05412.1"/>
    <property type="match status" value="1"/>
</dbReference>
<comment type="function">
    <text evidence="3">Nucleotide-binding protein.</text>
</comment>
<comment type="similarity">
    <text evidence="2 3">Belongs to the YajQ family.</text>
</comment>
<dbReference type="CDD" id="cd11740">
    <property type="entry name" value="YajQ_like"/>
    <property type="match status" value="1"/>
</dbReference>
<dbReference type="InterPro" id="IPR035570">
    <property type="entry name" value="UPF0234_N"/>
</dbReference>
<evidence type="ECO:0000256" key="1">
    <source>
        <dbReference type="ARBA" id="ARBA00022741"/>
    </source>
</evidence>
<dbReference type="Proteomes" id="UP001500124">
    <property type="component" value="Unassembled WGS sequence"/>
</dbReference>
<dbReference type="Pfam" id="PF04461">
    <property type="entry name" value="YajQ"/>
    <property type="match status" value="1"/>
</dbReference>
<keyword evidence="1 3" id="KW-0547">Nucleotide-binding</keyword>
<evidence type="ECO:0000256" key="3">
    <source>
        <dbReference type="HAMAP-Rule" id="MF_00632"/>
    </source>
</evidence>
<comment type="caution">
    <text evidence="5">The sequence shown here is derived from an EMBL/GenBank/DDBJ whole genome shotgun (WGS) entry which is preliminary data.</text>
</comment>